<feature type="transmembrane region" description="Helical" evidence="2">
    <location>
        <begin position="166"/>
        <end position="190"/>
    </location>
</feature>
<feature type="region of interest" description="Disordered" evidence="1">
    <location>
        <begin position="1"/>
        <end position="30"/>
    </location>
</feature>
<proteinExistence type="predicted"/>
<gene>
    <name evidence="3" type="ORF">NCTC11460_01980</name>
</gene>
<dbReference type="Pfam" id="PF10947">
    <property type="entry name" value="DUF2628"/>
    <property type="match status" value="1"/>
</dbReference>
<evidence type="ECO:0000256" key="2">
    <source>
        <dbReference type="SAM" id="Phobius"/>
    </source>
</evidence>
<keyword evidence="2" id="KW-0472">Membrane</keyword>
<feature type="transmembrane region" description="Helical" evidence="2">
    <location>
        <begin position="101"/>
        <end position="118"/>
    </location>
</feature>
<keyword evidence="2" id="KW-1133">Transmembrane helix</keyword>
<reference evidence="3 4" key="1">
    <citation type="submission" date="2018-06" db="EMBL/GenBank/DDBJ databases">
        <authorList>
            <consortium name="Pathogen Informatics"/>
            <person name="Doyle S."/>
        </authorList>
    </citation>
    <scope>NUCLEOTIDE SEQUENCE [LARGE SCALE GENOMIC DNA]</scope>
    <source>
        <strain evidence="3 4">NCTC11460</strain>
    </source>
</reference>
<dbReference type="RefSeq" id="WP_019595373.1">
    <property type="nucleotide sequence ID" value="NZ_FOVA01000005.1"/>
</dbReference>
<accession>A0A379CJN2</accession>
<keyword evidence="2" id="KW-0812">Transmembrane</keyword>
<dbReference type="Proteomes" id="UP000255101">
    <property type="component" value="Unassembled WGS sequence"/>
</dbReference>
<organism evidence="3 4">
    <name type="scientific">Peptostreptococcus anaerobius</name>
    <dbReference type="NCBI Taxonomy" id="1261"/>
    <lineage>
        <taxon>Bacteria</taxon>
        <taxon>Bacillati</taxon>
        <taxon>Bacillota</taxon>
        <taxon>Clostridia</taxon>
        <taxon>Peptostreptococcales</taxon>
        <taxon>Peptostreptococcaceae</taxon>
        <taxon>Peptostreptococcus</taxon>
    </lineage>
</organism>
<dbReference type="EMBL" id="UGTB01000004">
    <property type="protein sequence ID" value="SUB61985.1"/>
    <property type="molecule type" value="Genomic_DNA"/>
</dbReference>
<dbReference type="InterPro" id="IPR024399">
    <property type="entry name" value="DUF2628"/>
</dbReference>
<evidence type="ECO:0000256" key="1">
    <source>
        <dbReference type="SAM" id="MobiDB-lite"/>
    </source>
</evidence>
<sequence>MEDNKNISRQENAQENMSSENNDLGQERSETVKEVIKDIENETYTTNNSMSLLEELELYVGPKKEVYYSTRFEDIIDSESKIGWNWPALFVPVLWMAYRKMYIESGILLVVSTALSLLTKKIGFLHVISLIITFLVPATANWLYFRHAKKDIEAISSRGEERKSEIIAKGGTSVAAVFVFLIISIVISGVELMNNQEFMNIIGKM</sequence>
<name>A0A379CJN2_9FIRM</name>
<protein>
    <submittedName>
        <fullName evidence="3">Protein of uncharacterized function (DUF2628)</fullName>
    </submittedName>
</protein>
<feature type="transmembrane region" description="Helical" evidence="2">
    <location>
        <begin position="124"/>
        <end position="145"/>
    </location>
</feature>
<dbReference type="AlphaFoldDB" id="A0A379CJN2"/>
<feature type="compositionally biased region" description="Polar residues" evidence="1">
    <location>
        <begin position="9"/>
        <end position="24"/>
    </location>
</feature>
<evidence type="ECO:0000313" key="4">
    <source>
        <dbReference type="Proteomes" id="UP000255101"/>
    </source>
</evidence>
<evidence type="ECO:0000313" key="3">
    <source>
        <dbReference type="EMBL" id="SUB61985.1"/>
    </source>
</evidence>